<reference evidence="10 11" key="1">
    <citation type="submission" date="2019-11" db="EMBL/GenBank/DDBJ databases">
        <title>Gracilibacillus salitolerans sp. nov., a moderate halophile isolated from a saline soil in northwest China.</title>
        <authorList>
            <person name="Gan L."/>
        </authorList>
    </citation>
    <scope>NUCLEOTIDE SEQUENCE [LARGE SCALE GENOMIC DNA]</scope>
    <source>
        <strain evidence="10 11">SCU50</strain>
    </source>
</reference>
<dbReference type="KEGG" id="grc:GI584_09880"/>
<sequence>MTTSKHDYNGQKQMLTIATLAFFVSVMVWFNMAPFQSTIQEQLALSSDEIGALMIVNLALSIPGRIVIGRLVDRFGPRNVFSILLITMSIPCFVFALGTTYMQLLISRLILGTIGASFVIGIRMVTEWFPTKQAGFAQGIYAGWGNFGSAFAALTLPTLAVLLGGENGWRYAMCLTGILALLYGVIFFLKAKNTPSWKNFQYTKTTNPIKATSHNDFIILLLLTIPIYGGMAILVWTLQETGVLSNLIAILLYSVIVLFYAFNMIKRWKSNRSYLQRDIPNKDKFSMKNVAILSFGYFATFGSELAIISMLPMFFQNTFTINAVFAAAIASSFAFTNLLARPAGGWLSDRFGRKKITLLLLGGLALLYIMMAFVNNSWPIYLALFLTICCSLVSQAASGAIFSMVALVKKNRTGQIAGMVGAYGNIGSLCFLAVLNLFFPVAFFIAISVILFICFLATTQLNVNQSKLTVRETNLKEKAI</sequence>
<protein>
    <submittedName>
        <fullName evidence="10">MFS transporter</fullName>
    </submittedName>
</protein>
<dbReference type="GO" id="GO:0015112">
    <property type="term" value="F:nitrate transmembrane transporter activity"/>
    <property type="evidence" value="ECO:0007669"/>
    <property type="project" value="InterPro"/>
</dbReference>
<dbReference type="AlphaFoldDB" id="A0A5Q2THH5"/>
<dbReference type="SUPFAM" id="SSF103473">
    <property type="entry name" value="MFS general substrate transporter"/>
    <property type="match status" value="1"/>
</dbReference>
<dbReference type="InterPro" id="IPR044772">
    <property type="entry name" value="NO3_transporter"/>
</dbReference>
<evidence type="ECO:0000256" key="7">
    <source>
        <dbReference type="ARBA" id="ARBA00023136"/>
    </source>
</evidence>
<feature type="transmembrane region" description="Helical" evidence="8">
    <location>
        <begin position="321"/>
        <end position="340"/>
    </location>
</feature>
<evidence type="ECO:0000259" key="9">
    <source>
        <dbReference type="PROSITE" id="PS50850"/>
    </source>
</evidence>
<dbReference type="EMBL" id="CP045915">
    <property type="protein sequence ID" value="QGH34309.1"/>
    <property type="molecule type" value="Genomic_DNA"/>
</dbReference>
<proteinExistence type="inferred from homology"/>
<feature type="transmembrane region" description="Helical" evidence="8">
    <location>
        <begin position="109"/>
        <end position="129"/>
    </location>
</feature>
<keyword evidence="11" id="KW-1185">Reference proteome</keyword>
<keyword evidence="6" id="KW-0534">Nitrate assimilation</keyword>
<keyword evidence="4 8" id="KW-0812">Transmembrane</keyword>
<evidence type="ECO:0000256" key="6">
    <source>
        <dbReference type="ARBA" id="ARBA00023063"/>
    </source>
</evidence>
<feature type="transmembrane region" description="Helical" evidence="8">
    <location>
        <begin position="243"/>
        <end position="262"/>
    </location>
</feature>
<evidence type="ECO:0000256" key="2">
    <source>
        <dbReference type="ARBA" id="ARBA00008432"/>
    </source>
</evidence>
<dbReference type="GO" id="GO:0042128">
    <property type="term" value="P:nitrate assimilation"/>
    <property type="evidence" value="ECO:0007669"/>
    <property type="project" value="UniProtKB-KW"/>
</dbReference>
<dbReference type="InterPro" id="IPR020846">
    <property type="entry name" value="MFS_dom"/>
</dbReference>
<organism evidence="10 11">
    <name type="scientific">Gracilibacillus salitolerans</name>
    <dbReference type="NCBI Taxonomy" id="2663022"/>
    <lineage>
        <taxon>Bacteria</taxon>
        <taxon>Bacillati</taxon>
        <taxon>Bacillota</taxon>
        <taxon>Bacilli</taxon>
        <taxon>Bacillales</taxon>
        <taxon>Bacillaceae</taxon>
        <taxon>Gracilibacillus</taxon>
    </lineage>
</organism>
<feature type="transmembrane region" description="Helical" evidence="8">
    <location>
        <begin position="12"/>
        <end position="30"/>
    </location>
</feature>
<feature type="transmembrane region" description="Helical" evidence="8">
    <location>
        <begin position="217"/>
        <end position="237"/>
    </location>
</feature>
<dbReference type="GO" id="GO:0005886">
    <property type="term" value="C:plasma membrane"/>
    <property type="evidence" value="ECO:0007669"/>
    <property type="project" value="UniProtKB-SubCell"/>
</dbReference>
<evidence type="ECO:0000256" key="5">
    <source>
        <dbReference type="ARBA" id="ARBA00022989"/>
    </source>
</evidence>
<dbReference type="Pfam" id="PF07690">
    <property type="entry name" value="MFS_1"/>
    <property type="match status" value="2"/>
</dbReference>
<evidence type="ECO:0000256" key="1">
    <source>
        <dbReference type="ARBA" id="ARBA00004651"/>
    </source>
</evidence>
<feature type="transmembrane region" description="Helical" evidence="8">
    <location>
        <begin position="169"/>
        <end position="189"/>
    </location>
</feature>
<feature type="transmembrane region" description="Helical" evidence="8">
    <location>
        <begin position="356"/>
        <end position="374"/>
    </location>
</feature>
<evidence type="ECO:0000313" key="10">
    <source>
        <dbReference type="EMBL" id="QGH34309.1"/>
    </source>
</evidence>
<dbReference type="InterPro" id="IPR036259">
    <property type="entry name" value="MFS_trans_sf"/>
</dbReference>
<keyword evidence="3" id="KW-0813">Transport</keyword>
<dbReference type="Proteomes" id="UP000339690">
    <property type="component" value="Chromosome"/>
</dbReference>
<dbReference type="PROSITE" id="PS50850">
    <property type="entry name" value="MFS"/>
    <property type="match status" value="1"/>
</dbReference>
<feature type="transmembrane region" description="Helical" evidence="8">
    <location>
        <begin position="80"/>
        <end position="103"/>
    </location>
</feature>
<comment type="similarity">
    <text evidence="2">Belongs to the major facilitator superfamily. Nitrate/nitrite porter (TC 2.A.1.8) family.</text>
</comment>
<dbReference type="PANTHER" id="PTHR23515">
    <property type="entry name" value="HIGH-AFFINITY NITRATE TRANSPORTER 2.3"/>
    <property type="match status" value="1"/>
</dbReference>
<accession>A0A5Q2THH5</accession>
<evidence type="ECO:0000313" key="11">
    <source>
        <dbReference type="Proteomes" id="UP000339690"/>
    </source>
</evidence>
<feature type="transmembrane region" description="Helical" evidence="8">
    <location>
        <begin position="441"/>
        <end position="461"/>
    </location>
</feature>
<evidence type="ECO:0000256" key="4">
    <source>
        <dbReference type="ARBA" id="ARBA00022692"/>
    </source>
</evidence>
<feature type="transmembrane region" description="Helical" evidence="8">
    <location>
        <begin position="141"/>
        <end position="163"/>
    </location>
</feature>
<name>A0A5Q2THH5_9BACI</name>
<dbReference type="Gene3D" id="1.20.1250.20">
    <property type="entry name" value="MFS general substrate transporter like domains"/>
    <property type="match status" value="2"/>
</dbReference>
<feature type="transmembrane region" description="Helical" evidence="8">
    <location>
        <begin position="50"/>
        <end position="68"/>
    </location>
</feature>
<comment type="subcellular location">
    <subcellularLocation>
        <location evidence="1">Cell membrane</location>
        <topology evidence="1">Multi-pass membrane protein</topology>
    </subcellularLocation>
</comment>
<keyword evidence="7 8" id="KW-0472">Membrane</keyword>
<feature type="transmembrane region" description="Helical" evidence="8">
    <location>
        <begin position="416"/>
        <end position="435"/>
    </location>
</feature>
<gene>
    <name evidence="10" type="ORF">GI584_09880</name>
</gene>
<feature type="transmembrane region" description="Helical" evidence="8">
    <location>
        <begin position="380"/>
        <end position="404"/>
    </location>
</feature>
<keyword evidence="5 8" id="KW-1133">Transmembrane helix</keyword>
<evidence type="ECO:0000256" key="8">
    <source>
        <dbReference type="SAM" id="Phobius"/>
    </source>
</evidence>
<evidence type="ECO:0000256" key="3">
    <source>
        <dbReference type="ARBA" id="ARBA00022448"/>
    </source>
</evidence>
<dbReference type="InterPro" id="IPR011701">
    <property type="entry name" value="MFS"/>
</dbReference>
<feature type="domain" description="Major facilitator superfamily (MFS) profile" evidence="9">
    <location>
        <begin position="14"/>
        <end position="460"/>
    </location>
</feature>
<dbReference type="RefSeq" id="WP_100360852.1">
    <property type="nucleotide sequence ID" value="NZ_CP045915.1"/>
</dbReference>
<feature type="transmembrane region" description="Helical" evidence="8">
    <location>
        <begin position="290"/>
        <end position="315"/>
    </location>
</feature>